<dbReference type="InterPro" id="IPR043129">
    <property type="entry name" value="ATPase_NBD"/>
</dbReference>
<dbReference type="FunFam" id="3.30.30.30:FF:000001">
    <property type="entry name" value="heat shock 70 kDa protein-like"/>
    <property type="match status" value="1"/>
</dbReference>
<evidence type="ECO:0008006" key="5">
    <source>
        <dbReference type="Google" id="ProtNLM"/>
    </source>
</evidence>
<keyword evidence="4" id="KW-1185">Reference proteome</keyword>
<dbReference type="InterPro" id="IPR018181">
    <property type="entry name" value="Heat_shock_70_CS"/>
</dbReference>
<dbReference type="GO" id="GO:0005524">
    <property type="term" value="F:ATP binding"/>
    <property type="evidence" value="ECO:0007669"/>
    <property type="project" value="UniProtKB-KW"/>
</dbReference>
<proteinExistence type="predicted"/>
<dbReference type="PRINTS" id="PR00301">
    <property type="entry name" value="HEATSHOCK70"/>
</dbReference>
<dbReference type="Proteomes" id="UP001140011">
    <property type="component" value="Unassembled WGS sequence"/>
</dbReference>
<reference evidence="3" key="1">
    <citation type="submission" date="2022-07" db="EMBL/GenBank/DDBJ databases">
        <title>Phylogenomic reconstructions and comparative analyses of Kickxellomycotina fungi.</title>
        <authorList>
            <person name="Reynolds N.K."/>
            <person name="Stajich J.E."/>
            <person name="Barry K."/>
            <person name="Grigoriev I.V."/>
            <person name="Crous P."/>
            <person name="Smith M.E."/>
        </authorList>
    </citation>
    <scope>NUCLEOTIDE SEQUENCE</scope>
    <source>
        <strain evidence="3">BCRC 34297</strain>
    </source>
</reference>
<keyword evidence="1" id="KW-0547">Nucleotide-binding</keyword>
<evidence type="ECO:0000313" key="4">
    <source>
        <dbReference type="Proteomes" id="UP001140011"/>
    </source>
</evidence>
<sequence>MTIAIGVDLGATSSSACVWNKGQVQIIDSSILSYVAFTDTECLIGKDAKDQAAANLQNTIFNYKRLLGRKFKDYAVQSNIEHWPFTVVSNKRGKPVIQVKGETKQFTPEDISAIILGKIRANATNYLGVEVKYAVITVPFHFTRSQRKATKNTAAIAGLKVRIIDDPVAAAIAYGLDKAGGKKKIIVVDLGGRASLVSLLAINSGKIKVLASTGNHLLGGVDFDQCLFYYCIKEFGAQFGTNIYGDPSAMHRLLAACEQAKLDLSTEAIANIYSIQITRPHFETLCQGLVRLILGLINNILTTSKTDESEICDIIMAGGSSCIPMVQEQIAEFFDKELCKSINPSMVVAYGAAILAERML</sequence>
<name>A0A9W8LAH6_9FUNG</name>
<dbReference type="SUPFAM" id="SSF53067">
    <property type="entry name" value="Actin-like ATPase domain"/>
    <property type="match status" value="2"/>
</dbReference>
<keyword evidence="2" id="KW-0067">ATP-binding</keyword>
<dbReference type="Pfam" id="PF00012">
    <property type="entry name" value="HSP70"/>
    <property type="match status" value="1"/>
</dbReference>
<evidence type="ECO:0000256" key="1">
    <source>
        <dbReference type="ARBA" id="ARBA00022741"/>
    </source>
</evidence>
<dbReference type="GO" id="GO:0140662">
    <property type="term" value="F:ATP-dependent protein folding chaperone"/>
    <property type="evidence" value="ECO:0007669"/>
    <property type="project" value="InterPro"/>
</dbReference>
<gene>
    <name evidence="3" type="ORF">GGI19_004249</name>
</gene>
<dbReference type="PANTHER" id="PTHR19375">
    <property type="entry name" value="HEAT SHOCK PROTEIN 70KDA"/>
    <property type="match status" value="1"/>
</dbReference>
<dbReference type="PROSITE" id="PS01036">
    <property type="entry name" value="HSP70_3"/>
    <property type="match status" value="1"/>
</dbReference>
<dbReference type="Gene3D" id="3.30.420.40">
    <property type="match status" value="2"/>
</dbReference>
<dbReference type="OrthoDB" id="2401965at2759"/>
<dbReference type="Gene3D" id="3.30.30.30">
    <property type="match status" value="1"/>
</dbReference>
<dbReference type="CDD" id="cd24028">
    <property type="entry name" value="ASKHA_NBD_HSP70_HSPA1-like"/>
    <property type="match status" value="1"/>
</dbReference>
<accession>A0A9W8LAH6</accession>
<evidence type="ECO:0000313" key="3">
    <source>
        <dbReference type="EMBL" id="KAJ2751795.1"/>
    </source>
</evidence>
<dbReference type="FunFam" id="3.90.640.10:FF:000003">
    <property type="entry name" value="Molecular chaperone DnaK"/>
    <property type="match status" value="1"/>
</dbReference>
<dbReference type="EMBL" id="JANBUH010000357">
    <property type="protein sequence ID" value="KAJ2751795.1"/>
    <property type="molecule type" value="Genomic_DNA"/>
</dbReference>
<protein>
    <recommendedName>
        <fullName evidence="5">Heat shock protein 70</fullName>
    </recommendedName>
</protein>
<dbReference type="Gene3D" id="3.90.640.10">
    <property type="entry name" value="Actin, Chain A, domain 4"/>
    <property type="match status" value="1"/>
</dbReference>
<dbReference type="AlphaFoldDB" id="A0A9W8LAH6"/>
<comment type="caution">
    <text evidence="3">The sequence shown here is derived from an EMBL/GenBank/DDBJ whole genome shotgun (WGS) entry which is preliminary data.</text>
</comment>
<dbReference type="InterPro" id="IPR013126">
    <property type="entry name" value="Hsp_70_fam"/>
</dbReference>
<organism evidence="3 4">
    <name type="scientific">Coemansia pectinata</name>
    <dbReference type="NCBI Taxonomy" id="1052879"/>
    <lineage>
        <taxon>Eukaryota</taxon>
        <taxon>Fungi</taxon>
        <taxon>Fungi incertae sedis</taxon>
        <taxon>Zoopagomycota</taxon>
        <taxon>Kickxellomycotina</taxon>
        <taxon>Kickxellomycetes</taxon>
        <taxon>Kickxellales</taxon>
        <taxon>Kickxellaceae</taxon>
        <taxon>Coemansia</taxon>
    </lineage>
</organism>
<evidence type="ECO:0000256" key="2">
    <source>
        <dbReference type="ARBA" id="ARBA00022840"/>
    </source>
</evidence>